<dbReference type="RefSeq" id="YP_009015927.1">
    <property type="nucleotide sequence ID" value="NC_023719.1"/>
</dbReference>
<protein>
    <submittedName>
        <fullName evidence="1">Gp635</fullName>
    </submittedName>
</protein>
<keyword evidence="2" id="KW-1185">Reference proteome</keyword>
<reference evidence="1 2" key="1">
    <citation type="submission" date="2011-09" db="EMBL/GenBank/DDBJ databases">
        <authorList>
            <person name="Pope W.H."/>
            <person name="Pedulla M.L."/>
            <person name="Ford M.E."/>
            <person name="Peebles C.L."/>
            <person name="Hatfull G.H."/>
            <person name="Hendrix R.W."/>
        </authorList>
    </citation>
    <scope>NUCLEOTIDE SEQUENCE [LARGE SCALE GENOMIC DNA]</scope>
    <source>
        <strain evidence="1">G</strain>
    </source>
</reference>
<name>G3MB15_9CAUD</name>
<organism evidence="1 2">
    <name type="scientific">Bacillus phage G</name>
    <dbReference type="NCBI Taxonomy" id="2884420"/>
    <lineage>
        <taxon>Viruses</taxon>
        <taxon>Duplodnaviria</taxon>
        <taxon>Heunggongvirae</taxon>
        <taxon>Uroviricota</taxon>
        <taxon>Caudoviricetes</taxon>
        <taxon>Donellivirus</taxon>
        <taxon>Donellivirus gee</taxon>
    </lineage>
</organism>
<dbReference type="Proteomes" id="UP000009273">
    <property type="component" value="Segment"/>
</dbReference>
<gene>
    <name evidence="1" type="primary">635</name>
    <name evidence="1" type="ORF">G_635</name>
</gene>
<evidence type="ECO:0000313" key="1">
    <source>
        <dbReference type="EMBL" id="AEO93879.1"/>
    </source>
</evidence>
<sequence length="82" mass="9563">MIVMHNVEMETIEIKYVEHEGNELLDFLRAYTEDEEVQGNTKIVKYEVPSSWIEKVIKPFIESYNEMASINESSAKIILDLP</sequence>
<dbReference type="KEGG" id="vg:18563909"/>
<accession>G3MB15</accession>
<evidence type="ECO:0000313" key="2">
    <source>
        <dbReference type="Proteomes" id="UP000009273"/>
    </source>
</evidence>
<dbReference type="EMBL" id="JN638751">
    <property type="protein sequence ID" value="AEO93879.1"/>
    <property type="molecule type" value="Genomic_DNA"/>
</dbReference>
<proteinExistence type="predicted"/>
<dbReference type="GeneID" id="18563909"/>